<dbReference type="PANTHER" id="PTHR43685:SF2">
    <property type="entry name" value="GLYCOSYLTRANSFERASE 2-LIKE DOMAIN-CONTAINING PROTEIN"/>
    <property type="match status" value="1"/>
</dbReference>
<gene>
    <name evidence="2" type="ORF">SAMN04488087_0787</name>
</gene>
<accession>A0A1M6RCD8</accession>
<organism evidence="2 3">
    <name type="scientific">Rhodothermus profundi</name>
    <dbReference type="NCBI Taxonomy" id="633813"/>
    <lineage>
        <taxon>Bacteria</taxon>
        <taxon>Pseudomonadati</taxon>
        <taxon>Rhodothermota</taxon>
        <taxon>Rhodothermia</taxon>
        <taxon>Rhodothermales</taxon>
        <taxon>Rhodothermaceae</taxon>
        <taxon>Rhodothermus</taxon>
    </lineage>
</organism>
<dbReference type="Gene3D" id="3.90.550.10">
    <property type="entry name" value="Spore Coat Polysaccharide Biosynthesis Protein SpsA, Chain A"/>
    <property type="match status" value="1"/>
</dbReference>
<dbReference type="OrthoDB" id="597270at2"/>
<keyword evidence="2" id="KW-0808">Transferase</keyword>
<evidence type="ECO:0000313" key="3">
    <source>
        <dbReference type="Proteomes" id="UP000185812"/>
    </source>
</evidence>
<name>A0A1M6RCD8_9BACT</name>
<dbReference type="CDD" id="cd00761">
    <property type="entry name" value="Glyco_tranf_GTA_type"/>
    <property type="match status" value="1"/>
</dbReference>
<feature type="domain" description="Glycosyltransferase 2-like" evidence="1">
    <location>
        <begin position="15"/>
        <end position="124"/>
    </location>
</feature>
<dbReference type="RefSeq" id="WP_072714664.1">
    <property type="nucleotide sequence ID" value="NZ_FRAU01000002.1"/>
</dbReference>
<evidence type="ECO:0000313" key="2">
    <source>
        <dbReference type="EMBL" id="SHK30096.1"/>
    </source>
</evidence>
<protein>
    <submittedName>
        <fullName evidence="2">Glycosyltransferase involved in cell wall bisynthesis</fullName>
    </submittedName>
</protein>
<reference evidence="3" key="1">
    <citation type="submission" date="2016-11" db="EMBL/GenBank/DDBJ databases">
        <authorList>
            <person name="Varghese N."/>
            <person name="Submissions S."/>
        </authorList>
    </citation>
    <scope>NUCLEOTIDE SEQUENCE [LARGE SCALE GENOMIC DNA]</scope>
    <source>
        <strain evidence="3">DSM 22212</strain>
    </source>
</reference>
<sequence length="277" mass="32894">MAQESWERRHWPKVSCLMVTADRPHLVRRAIRSYLHQTYPNRELVVLDNGQQPLDEALLAEIPSNELIYARVKPRPGLVIGTLRNQALELARGDYIAPQWDDDDWSHPERLMRQMHVLLTADCDACTLAGTLMHVNHPTYFFHPFIGLLRHGVPPTIVHRRSATIRYPDLRRTSDTHYAEAWRRTGRYVILPPSESYLYLRYFHGSNLWEQEHFLRRMRNTPKDFLAYLWYRYVRGNEFAHPRFRLTPAMQEAFARYLRDSIETGVFQPELLQELHH</sequence>
<dbReference type="STRING" id="633813.SAMN04488087_0787"/>
<evidence type="ECO:0000259" key="1">
    <source>
        <dbReference type="Pfam" id="PF00535"/>
    </source>
</evidence>
<dbReference type="EMBL" id="FRAU01000002">
    <property type="protein sequence ID" value="SHK30096.1"/>
    <property type="molecule type" value="Genomic_DNA"/>
</dbReference>
<dbReference type="InterPro" id="IPR029044">
    <property type="entry name" value="Nucleotide-diphossugar_trans"/>
</dbReference>
<dbReference type="InterPro" id="IPR050834">
    <property type="entry name" value="Glycosyltransf_2"/>
</dbReference>
<keyword evidence="3" id="KW-1185">Reference proteome</keyword>
<dbReference type="SUPFAM" id="SSF53448">
    <property type="entry name" value="Nucleotide-diphospho-sugar transferases"/>
    <property type="match status" value="1"/>
</dbReference>
<dbReference type="Pfam" id="PF00535">
    <property type="entry name" value="Glycos_transf_2"/>
    <property type="match status" value="1"/>
</dbReference>
<dbReference type="GO" id="GO:0016740">
    <property type="term" value="F:transferase activity"/>
    <property type="evidence" value="ECO:0007669"/>
    <property type="project" value="UniProtKB-KW"/>
</dbReference>
<proteinExistence type="predicted"/>
<dbReference type="Proteomes" id="UP000185812">
    <property type="component" value="Unassembled WGS sequence"/>
</dbReference>
<dbReference type="PANTHER" id="PTHR43685">
    <property type="entry name" value="GLYCOSYLTRANSFERASE"/>
    <property type="match status" value="1"/>
</dbReference>
<dbReference type="InterPro" id="IPR001173">
    <property type="entry name" value="Glyco_trans_2-like"/>
</dbReference>
<dbReference type="AlphaFoldDB" id="A0A1M6RCD8"/>